<sequence>MAVAARVSSPKKLALLVGCNYFTNDHRYLPELSGCINDVRDMAETLVSRFGFDRRDITVLTDEAGSHPMPTGANIKRALTDMIKKAKSGDVLVFHFSGHGTRLDNATRDEAIIPCDSNCITDVDFRQIVDLLPSGTTLTIISDSCHSGGLINHEKEQIGPSTVKRSIDAKDLKSKPRFIPHESLLQHLSGLSGIESQQIGDHLAHLFGEDASDKFLNKAYHPKKPIADNGILLSGCEADQSSADLSPEYGDGKACGAFTHSLQKVLAQHPGAISYKELVTKVRQLLRSQGREQHPCLYCSDSNAVSPFLLQKRPGTKDVDIEATVGTAEKGVNLTTGVAGMDVKGNAV</sequence>
<reference evidence="3" key="1">
    <citation type="submission" date="2022-08" db="EMBL/GenBank/DDBJ databases">
        <authorList>
            <person name="Marques A."/>
        </authorList>
    </citation>
    <scope>NUCLEOTIDE SEQUENCE</scope>
    <source>
        <strain evidence="3">RhyPub2mFocal</strain>
        <tissue evidence="3">Leaves</tissue>
    </source>
</reference>
<dbReference type="SUPFAM" id="SSF52129">
    <property type="entry name" value="Caspase-like"/>
    <property type="match status" value="1"/>
</dbReference>
<evidence type="ECO:0000256" key="1">
    <source>
        <dbReference type="ARBA" id="ARBA00009005"/>
    </source>
</evidence>
<comment type="similarity">
    <text evidence="1">Belongs to the peptidase C14B family.</text>
</comment>
<dbReference type="GO" id="GO:0004197">
    <property type="term" value="F:cysteine-type endopeptidase activity"/>
    <property type="evidence" value="ECO:0007669"/>
    <property type="project" value="InterPro"/>
</dbReference>
<dbReference type="Pfam" id="PF00656">
    <property type="entry name" value="Peptidase_C14"/>
    <property type="match status" value="1"/>
</dbReference>
<evidence type="ECO:0000313" key="4">
    <source>
        <dbReference type="Proteomes" id="UP001140206"/>
    </source>
</evidence>
<name>A0AAV8CTH1_9POAL</name>
<keyword evidence="4" id="KW-1185">Reference proteome</keyword>
<dbReference type="GO" id="GO:0006508">
    <property type="term" value="P:proteolysis"/>
    <property type="evidence" value="ECO:0007669"/>
    <property type="project" value="InterPro"/>
</dbReference>
<dbReference type="Gene3D" id="3.40.50.12660">
    <property type="match status" value="2"/>
</dbReference>
<dbReference type="InterPro" id="IPR011600">
    <property type="entry name" value="Pept_C14_caspase"/>
</dbReference>
<dbReference type="AlphaFoldDB" id="A0AAV8CTH1"/>
<dbReference type="PANTHER" id="PTHR48104">
    <property type="entry name" value="METACASPASE-4"/>
    <property type="match status" value="1"/>
</dbReference>
<gene>
    <name evidence="3" type="ORF">LUZ62_068325</name>
</gene>
<dbReference type="EMBL" id="JAMFTS010000004">
    <property type="protein sequence ID" value="KAJ4757950.1"/>
    <property type="molecule type" value="Genomic_DNA"/>
</dbReference>
<proteinExistence type="inferred from homology"/>
<dbReference type="InterPro" id="IPR029030">
    <property type="entry name" value="Caspase-like_dom_sf"/>
</dbReference>
<dbReference type="PANTHER" id="PTHR48104:SF7">
    <property type="entry name" value="METACASPASE-9"/>
    <property type="match status" value="1"/>
</dbReference>
<protein>
    <submittedName>
        <fullName evidence="3">Metacaspase-9</fullName>
    </submittedName>
</protein>
<dbReference type="GO" id="GO:0005737">
    <property type="term" value="C:cytoplasm"/>
    <property type="evidence" value="ECO:0007669"/>
    <property type="project" value="TreeGrafter"/>
</dbReference>
<accession>A0AAV8CTH1</accession>
<evidence type="ECO:0000259" key="2">
    <source>
        <dbReference type="Pfam" id="PF00656"/>
    </source>
</evidence>
<organism evidence="3 4">
    <name type="scientific">Rhynchospora pubera</name>
    <dbReference type="NCBI Taxonomy" id="906938"/>
    <lineage>
        <taxon>Eukaryota</taxon>
        <taxon>Viridiplantae</taxon>
        <taxon>Streptophyta</taxon>
        <taxon>Embryophyta</taxon>
        <taxon>Tracheophyta</taxon>
        <taxon>Spermatophyta</taxon>
        <taxon>Magnoliopsida</taxon>
        <taxon>Liliopsida</taxon>
        <taxon>Poales</taxon>
        <taxon>Cyperaceae</taxon>
        <taxon>Cyperoideae</taxon>
        <taxon>Rhynchosporeae</taxon>
        <taxon>Rhynchospora</taxon>
    </lineage>
</organism>
<dbReference type="InterPro" id="IPR050452">
    <property type="entry name" value="Metacaspase"/>
</dbReference>
<comment type="caution">
    <text evidence="3">The sequence shown here is derived from an EMBL/GenBank/DDBJ whole genome shotgun (WGS) entry which is preliminary data.</text>
</comment>
<feature type="domain" description="Peptidase C14 caspase" evidence="2">
    <location>
        <begin position="11"/>
        <end position="300"/>
    </location>
</feature>
<dbReference type="Proteomes" id="UP001140206">
    <property type="component" value="Chromosome 4"/>
</dbReference>
<evidence type="ECO:0000313" key="3">
    <source>
        <dbReference type="EMBL" id="KAJ4757950.1"/>
    </source>
</evidence>